<feature type="region of interest" description="Disordered" evidence="1">
    <location>
        <begin position="82"/>
        <end position="109"/>
    </location>
</feature>
<evidence type="ECO:0000256" key="1">
    <source>
        <dbReference type="SAM" id="MobiDB-lite"/>
    </source>
</evidence>
<protein>
    <submittedName>
        <fullName evidence="2">Uncharacterized protein</fullName>
    </submittedName>
</protein>
<evidence type="ECO:0000313" key="2">
    <source>
        <dbReference type="EMBL" id="KAF3504457.1"/>
    </source>
</evidence>
<feature type="region of interest" description="Disordered" evidence="1">
    <location>
        <begin position="138"/>
        <end position="197"/>
    </location>
</feature>
<accession>A0A8S9NR88</accession>
<dbReference type="AlphaFoldDB" id="A0A8S9NR88"/>
<feature type="region of interest" description="Disordered" evidence="1">
    <location>
        <begin position="494"/>
        <end position="548"/>
    </location>
</feature>
<feature type="compositionally biased region" description="Low complexity" evidence="1">
    <location>
        <begin position="153"/>
        <end position="168"/>
    </location>
</feature>
<dbReference type="Proteomes" id="UP000712600">
    <property type="component" value="Unassembled WGS sequence"/>
</dbReference>
<feature type="compositionally biased region" description="Polar residues" evidence="1">
    <location>
        <begin position="525"/>
        <end position="534"/>
    </location>
</feature>
<name>A0A8S9NR88_BRACR</name>
<reference evidence="2" key="1">
    <citation type="submission" date="2019-12" db="EMBL/GenBank/DDBJ databases">
        <title>Genome sequencing and annotation of Brassica cretica.</title>
        <authorList>
            <person name="Studholme D.J."/>
            <person name="Sarris P."/>
        </authorList>
    </citation>
    <scope>NUCLEOTIDE SEQUENCE</scope>
    <source>
        <strain evidence="2">PFS-109/04</strain>
        <tissue evidence="2">Leaf</tissue>
    </source>
</reference>
<sequence>MHREHIKYNARYCLRSLHAYSQAGSILKTNAKVLYSNSEFVHGAIMDMRHKAGMGLCKPEEHMTDIHCKSTVKYREQSKSCFSRRGKHGKPGNWVITPTPAPSKPVPGVDLPRKAEYSPCKTNYSGFLRTPGLKITSRLLDKNPQSPGPEKIPGPGKGKPPGSYIPPGSKRPPGPRETSWFKMTSGSRATSGFKMTSGPPEKLKMANLLSDEPTTNSIMPKNTSCFFGVVSSKQTSLFRWTCASYQATYRNPSFVGLVFHIKQQLKFGSIKKPSAPLVSPFNSSVLPFGEFISLKEHITYNAKVLPEELTCSLSSREHITYNARYCLRSLHAYSQAGSILNTKAKVLYSKSEFVQGAIMGMRHKAEMGLHKPKEHMVYIHCKGTVKYMEQSKSCFSRHGKQRKPGIWVIKPTPAPSKPSLGPEKISGPGKGKPLGSYITPGSKQPPVLEEPSGSQATSRSKATSGFKMTSGSRATSGFETTSESKINLWVKNDLRVPKQPSGPPGPKGLHPKTSGFEEGIHPTASGFQDESPSSLRVPGRESIQPTGSRMKVHLASRFQDESPSSLQVLPEELTCSLSSREHITYNARYCLRSLHAYSQAGSILNTKAKVLYSNSEFVQGAIMGMRHKAGMGLHKPEYAVKTT</sequence>
<dbReference type="EMBL" id="QGKX02001621">
    <property type="protein sequence ID" value="KAF3504457.1"/>
    <property type="molecule type" value="Genomic_DNA"/>
</dbReference>
<feature type="compositionally biased region" description="Polar residues" evidence="1">
    <location>
        <begin position="452"/>
        <end position="481"/>
    </location>
</feature>
<proteinExistence type="predicted"/>
<evidence type="ECO:0000313" key="3">
    <source>
        <dbReference type="Proteomes" id="UP000712600"/>
    </source>
</evidence>
<feature type="region of interest" description="Disordered" evidence="1">
    <location>
        <begin position="405"/>
        <end position="481"/>
    </location>
</feature>
<organism evidence="2 3">
    <name type="scientific">Brassica cretica</name>
    <name type="common">Mustard</name>
    <dbReference type="NCBI Taxonomy" id="69181"/>
    <lineage>
        <taxon>Eukaryota</taxon>
        <taxon>Viridiplantae</taxon>
        <taxon>Streptophyta</taxon>
        <taxon>Embryophyta</taxon>
        <taxon>Tracheophyta</taxon>
        <taxon>Spermatophyta</taxon>
        <taxon>Magnoliopsida</taxon>
        <taxon>eudicotyledons</taxon>
        <taxon>Gunneridae</taxon>
        <taxon>Pentapetalae</taxon>
        <taxon>rosids</taxon>
        <taxon>malvids</taxon>
        <taxon>Brassicales</taxon>
        <taxon>Brassicaceae</taxon>
        <taxon>Brassiceae</taxon>
        <taxon>Brassica</taxon>
    </lineage>
</organism>
<comment type="caution">
    <text evidence="2">The sequence shown here is derived from an EMBL/GenBank/DDBJ whole genome shotgun (WGS) entry which is preliminary data.</text>
</comment>
<feature type="compositionally biased region" description="Polar residues" evidence="1">
    <location>
        <begin position="181"/>
        <end position="194"/>
    </location>
</feature>
<gene>
    <name evidence="2" type="ORF">F2Q69_00043068</name>
</gene>